<reference evidence="2" key="1">
    <citation type="submission" date="2017-09" db="EMBL/GenBank/DDBJ databases">
        <title>Depth-based differentiation of microbial function through sediment-hosted aquifers and enrichment of novel symbionts in the deep terrestrial subsurface.</title>
        <authorList>
            <person name="Probst A.J."/>
            <person name="Ladd B."/>
            <person name="Jarett J.K."/>
            <person name="Geller-Mcgrath D.E."/>
            <person name="Sieber C.M.K."/>
            <person name="Emerson J.B."/>
            <person name="Anantharaman K."/>
            <person name="Thomas B.C."/>
            <person name="Malmstrom R."/>
            <person name="Stieglmeier M."/>
            <person name="Klingl A."/>
            <person name="Woyke T."/>
            <person name="Ryan C.M."/>
            <person name="Banfield J.F."/>
        </authorList>
    </citation>
    <scope>NUCLEOTIDE SEQUENCE [LARGE SCALE GENOMIC DNA]</scope>
</reference>
<name>A0A2H0V315_9BACT</name>
<proteinExistence type="predicted"/>
<gene>
    <name evidence="1" type="ORF">COT99_00475</name>
</gene>
<dbReference type="Proteomes" id="UP000228626">
    <property type="component" value="Unassembled WGS sequence"/>
</dbReference>
<comment type="caution">
    <text evidence="1">The sequence shown here is derived from an EMBL/GenBank/DDBJ whole genome shotgun (WGS) entry which is preliminary data.</text>
</comment>
<organism evidence="1 2">
    <name type="scientific">Candidatus Falkowbacteria bacterium CG10_big_fil_rev_8_21_14_0_10_43_10</name>
    <dbReference type="NCBI Taxonomy" id="1974567"/>
    <lineage>
        <taxon>Bacteria</taxon>
        <taxon>Candidatus Falkowiibacteriota</taxon>
    </lineage>
</organism>
<evidence type="ECO:0000313" key="2">
    <source>
        <dbReference type="Proteomes" id="UP000228626"/>
    </source>
</evidence>
<dbReference type="AlphaFoldDB" id="A0A2H0V315"/>
<evidence type="ECO:0000313" key="1">
    <source>
        <dbReference type="EMBL" id="PIR93486.1"/>
    </source>
</evidence>
<accession>A0A2H0V315</accession>
<dbReference type="EMBL" id="PFAR01000006">
    <property type="protein sequence ID" value="PIR93486.1"/>
    <property type="molecule type" value="Genomic_DNA"/>
</dbReference>
<sequence>MVKTSIGVIDNAKIKKLYLDGCRANSIRPKQRNFNDFVKLLEGDFYYWMRGNLKYFFENVNR</sequence>
<protein>
    <submittedName>
        <fullName evidence="1">Uncharacterized protein</fullName>
    </submittedName>
</protein>